<evidence type="ECO:0000256" key="1">
    <source>
        <dbReference type="SAM" id="SignalP"/>
    </source>
</evidence>
<keyword evidence="1" id="KW-0732">Signal</keyword>
<evidence type="ECO:0000313" key="2">
    <source>
        <dbReference type="EMBL" id="GAX73008.1"/>
    </source>
</evidence>
<dbReference type="Proteomes" id="UP000232323">
    <property type="component" value="Unassembled WGS sequence"/>
</dbReference>
<organism evidence="2 3">
    <name type="scientific">Chlamydomonas eustigma</name>
    <dbReference type="NCBI Taxonomy" id="1157962"/>
    <lineage>
        <taxon>Eukaryota</taxon>
        <taxon>Viridiplantae</taxon>
        <taxon>Chlorophyta</taxon>
        <taxon>core chlorophytes</taxon>
        <taxon>Chlorophyceae</taxon>
        <taxon>CS clade</taxon>
        <taxon>Chlamydomonadales</taxon>
        <taxon>Chlamydomonadaceae</taxon>
        <taxon>Chlamydomonas</taxon>
    </lineage>
</organism>
<feature type="signal peptide" evidence="1">
    <location>
        <begin position="1"/>
        <end position="21"/>
    </location>
</feature>
<reference evidence="2 3" key="1">
    <citation type="submission" date="2017-08" db="EMBL/GenBank/DDBJ databases">
        <title>Acidophilic green algal genome provides insights into adaptation to an acidic environment.</title>
        <authorList>
            <person name="Hirooka S."/>
            <person name="Hirose Y."/>
            <person name="Kanesaki Y."/>
            <person name="Higuchi S."/>
            <person name="Fujiwara T."/>
            <person name="Onuma R."/>
            <person name="Era A."/>
            <person name="Ohbayashi R."/>
            <person name="Uzuka A."/>
            <person name="Nozaki H."/>
            <person name="Yoshikawa H."/>
            <person name="Miyagishima S.Y."/>
        </authorList>
    </citation>
    <scope>NUCLEOTIDE SEQUENCE [LARGE SCALE GENOMIC DNA]</scope>
    <source>
        <strain evidence="2 3">NIES-2499</strain>
    </source>
</reference>
<gene>
    <name evidence="2" type="ORF">CEUSTIGMA_g460.t1</name>
</gene>
<name>A0A250WQA6_9CHLO</name>
<evidence type="ECO:0008006" key="4">
    <source>
        <dbReference type="Google" id="ProtNLM"/>
    </source>
</evidence>
<keyword evidence="3" id="KW-1185">Reference proteome</keyword>
<evidence type="ECO:0000313" key="3">
    <source>
        <dbReference type="Proteomes" id="UP000232323"/>
    </source>
</evidence>
<accession>A0A250WQA6</accession>
<dbReference type="EMBL" id="BEGY01000002">
    <property type="protein sequence ID" value="GAX73008.1"/>
    <property type="molecule type" value="Genomic_DNA"/>
</dbReference>
<feature type="chain" id="PRO_5012219600" description="PI3K/PI4K catalytic domain-containing protein" evidence="1">
    <location>
        <begin position="22"/>
        <end position="463"/>
    </location>
</feature>
<proteinExistence type="predicted"/>
<dbReference type="AlphaFoldDB" id="A0A250WQA6"/>
<dbReference type="OrthoDB" id="524848at2759"/>
<sequence length="463" mass="52357">MNFIETLQLLAFIFVLPCDEASVPHVSECNFCMKCHNEQISDSFGQRHIQGPLSAGGDRDTATAFDRIFPTTEDIQAKQSRPNCTECHGCRVQLQPLKAVTAFGQDFRVEIGASPEWIFTAELPPSEGGGRAVVKVWCMPFDKVHRTFQWRCQKLDMAVRANKFLIAQQRVVEECGLMDTTVKVWLAPVNAVDPDTGLHIWWYGLWMQRAEGISLNQLSYITRKSFVEETIMDLLQTKLNKTRVIRSAMLDLLTSQCDRHAQNVFINENGNIQLIDNLQAMKFNWLKCGSDSIFLPGTQKYTIASFGGNIVWKKIGSKPKRTVNPMVLLDYRCYANGGKIGTDYPLDLAKCLTKLSSLTVQEIMEQYGFPMQRHAEVLSVRAKDMLSKGFEWSLKHGEPLNLTPRRYKWHEPCCKLGVHHHVVSCGHAWNISMEVPKGDPLHGTEWTKGYPDPGTYLGGEGLD</sequence>
<comment type="caution">
    <text evidence="2">The sequence shown here is derived from an EMBL/GenBank/DDBJ whole genome shotgun (WGS) entry which is preliminary data.</text>
</comment>
<protein>
    <recommendedName>
        <fullName evidence="4">PI3K/PI4K catalytic domain-containing protein</fullName>
    </recommendedName>
</protein>